<sequence>MPKRTVRLSIRAERWLLAYIGELAEQNPAAARNILFRLDKLQDILAEFPEMTEHGPIPGTRRVVMRPLILTTRLRGDILEIASIRHERQQPPHRPKGDCGLRRERQLSLS</sequence>
<dbReference type="Pfam" id="PF05016">
    <property type="entry name" value="ParE_toxin"/>
    <property type="match status" value="1"/>
</dbReference>
<proteinExistence type="predicted"/>
<accession>A0A5C4XRQ8</accession>
<dbReference type="AlphaFoldDB" id="A0A5C4XRQ8"/>
<evidence type="ECO:0000256" key="2">
    <source>
        <dbReference type="SAM" id="MobiDB-lite"/>
    </source>
</evidence>
<name>A0A5C4XRQ8_9HYPH</name>
<dbReference type="InterPro" id="IPR035093">
    <property type="entry name" value="RelE/ParE_toxin_dom_sf"/>
</dbReference>
<evidence type="ECO:0000313" key="3">
    <source>
        <dbReference type="EMBL" id="TNM66009.1"/>
    </source>
</evidence>
<gene>
    <name evidence="3" type="ORF">FHP24_07250</name>
</gene>
<dbReference type="EMBL" id="VDMN01000001">
    <property type="protein sequence ID" value="TNM66009.1"/>
    <property type="molecule type" value="Genomic_DNA"/>
</dbReference>
<dbReference type="OrthoDB" id="595470at2"/>
<evidence type="ECO:0000313" key="4">
    <source>
        <dbReference type="Proteomes" id="UP000311605"/>
    </source>
</evidence>
<dbReference type="RefSeq" id="WP_139674906.1">
    <property type="nucleotide sequence ID" value="NZ_VDMN01000001.1"/>
</dbReference>
<keyword evidence="4" id="KW-1185">Reference proteome</keyword>
<feature type="region of interest" description="Disordered" evidence="2">
    <location>
        <begin position="84"/>
        <end position="110"/>
    </location>
</feature>
<dbReference type="Proteomes" id="UP000311605">
    <property type="component" value="Unassembled WGS sequence"/>
</dbReference>
<dbReference type="InterPro" id="IPR007712">
    <property type="entry name" value="RelE/ParE_toxin"/>
</dbReference>
<reference evidence="3 4" key="1">
    <citation type="submission" date="2019-06" db="EMBL/GenBank/DDBJ databases">
        <title>The draft genome of Rhizobium smilacinae PTYR-5.</title>
        <authorList>
            <person name="Liu L."/>
            <person name="Li L."/>
            <person name="Zhang X."/>
        </authorList>
    </citation>
    <scope>NUCLEOTIDE SEQUENCE [LARGE SCALE GENOMIC DNA]</scope>
    <source>
        <strain evidence="3 4">PTYR-5</strain>
    </source>
</reference>
<evidence type="ECO:0000256" key="1">
    <source>
        <dbReference type="ARBA" id="ARBA00022649"/>
    </source>
</evidence>
<protein>
    <submittedName>
        <fullName evidence="3">Type II toxin-antitoxin system RelE/ParE family toxin</fullName>
    </submittedName>
</protein>
<organism evidence="3 4">
    <name type="scientific">Aliirhizobium smilacinae</name>
    <dbReference type="NCBI Taxonomy" id="1395944"/>
    <lineage>
        <taxon>Bacteria</taxon>
        <taxon>Pseudomonadati</taxon>
        <taxon>Pseudomonadota</taxon>
        <taxon>Alphaproteobacteria</taxon>
        <taxon>Hyphomicrobiales</taxon>
        <taxon>Rhizobiaceae</taxon>
        <taxon>Aliirhizobium</taxon>
    </lineage>
</organism>
<dbReference type="Gene3D" id="3.30.2310.20">
    <property type="entry name" value="RelE-like"/>
    <property type="match status" value="1"/>
</dbReference>
<keyword evidence="1" id="KW-1277">Toxin-antitoxin system</keyword>
<comment type="caution">
    <text evidence="3">The sequence shown here is derived from an EMBL/GenBank/DDBJ whole genome shotgun (WGS) entry which is preliminary data.</text>
</comment>